<dbReference type="InterPro" id="IPR025850">
    <property type="entry name" value="SUKH-3"/>
</dbReference>
<gene>
    <name evidence="2" type="ORF">LI90_3007</name>
</gene>
<evidence type="ECO:0008006" key="4">
    <source>
        <dbReference type="Google" id="ProtNLM"/>
    </source>
</evidence>
<feature type="compositionally biased region" description="Low complexity" evidence="1">
    <location>
        <begin position="160"/>
        <end position="181"/>
    </location>
</feature>
<dbReference type="Pfam" id="PF14433">
    <property type="entry name" value="SUKH-3"/>
    <property type="match status" value="1"/>
</dbReference>
<comment type="caution">
    <text evidence="2">The sequence shown here is derived from an EMBL/GenBank/DDBJ whole genome shotgun (WGS) entry which is preliminary data.</text>
</comment>
<organism evidence="2 3">
    <name type="scientific">Carbonactinospora thermoautotrophica</name>
    <dbReference type="NCBI Taxonomy" id="1469144"/>
    <lineage>
        <taxon>Bacteria</taxon>
        <taxon>Bacillati</taxon>
        <taxon>Actinomycetota</taxon>
        <taxon>Actinomycetes</taxon>
        <taxon>Kitasatosporales</taxon>
        <taxon>Carbonactinosporaceae</taxon>
        <taxon>Carbonactinospora</taxon>
    </lineage>
</organism>
<dbReference type="STRING" id="1469144.LI90_3007"/>
<feature type="region of interest" description="Disordered" evidence="1">
    <location>
        <begin position="153"/>
        <end position="181"/>
    </location>
</feature>
<dbReference type="AlphaFoldDB" id="A0A132MX81"/>
<evidence type="ECO:0000313" key="3">
    <source>
        <dbReference type="Proteomes" id="UP000070188"/>
    </source>
</evidence>
<reference evidence="3" key="1">
    <citation type="submission" date="2015-04" db="EMBL/GenBank/DDBJ databases">
        <title>Physiological reanalysis, assessment of diazotrophy, and genome sequences of multiple isolates of Streptomyces thermoautotrophicus.</title>
        <authorList>
            <person name="MacKellar D.C."/>
            <person name="Lieber L."/>
            <person name="Norman J."/>
            <person name="Bolger A."/>
            <person name="Tobin C."/>
            <person name="Murray J.W."/>
            <person name="Chang R."/>
            <person name="Ford T."/>
            <person name="Nguyen P.Q."/>
            <person name="Woodward J."/>
            <person name="Permingeat H."/>
            <person name="Joshi N.S."/>
            <person name="Silver P.A."/>
            <person name="Usadel B."/>
            <person name="Rutherford A.W."/>
            <person name="Friesen M."/>
            <person name="Prell J."/>
        </authorList>
    </citation>
    <scope>NUCLEOTIDE SEQUENCE [LARGE SCALE GENOMIC DNA]</scope>
    <source>
        <strain evidence="3">H1</strain>
    </source>
</reference>
<dbReference type="PATRIC" id="fig|1469144.10.peg.3243"/>
<dbReference type="EMBL" id="LAXD01000001">
    <property type="protein sequence ID" value="KWX01972.1"/>
    <property type="molecule type" value="Genomic_DNA"/>
</dbReference>
<sequence length="181" mass="19385">MRFPEQVAAVLREAGWAPGRRDEERARRWGLELSAYASWDGRQHTFFAAAYDALAEFGGLAVKQSGPGAEVARSPFTLDPTRALHTAGTLAEFGRLLGTRLFPLGEEDDGTAYLAIDEGGRVFALDHAGEWYLGASIDEALVTLVTGRRPARVREDGTWAAPAEPAAEAGPAEQAESEASA</sequence>
<protein>
    <recommendedName>
        <fullName evidence="4">SUKH-3 domain containing protein</fullName>
    </recommendedName>
</protein>
<name>A0A132MX81_9ACTN</name>
<dbReference type="Proteomes" id="UP000070188">
    <property type="component" value="Unassembled WGS sequence"/>
</dbReference>
<dbReference type="OrthoDB" id="4552872at2"/>
<dbReference type="RefSeq" id="WP_066888770.1">
    <property type="nucleotide sequence ID" value="NZ_LAXD01000001.1"/>
</dbReference>
<evidence type="ECO:0000313" key="2">
    <source>
        <dbReference type="EMBL" id="KWX01972.1"/>
    </source>
</evidence>
<accession>A0A132MX81</accession>
<evidence type="ECO:0000256" key="1">
    <source>
        <dbReference type="SAM" id="MobiDB-lite"/>
    </source>
</evidence>
<keyword evidence="3" id="KW-1185">Reference proteome</keyword>
<proteinExistence type="predicted"/>